<organism evidence="11 12">
    <name type="scientific">Aureimonas fodinaquatilis</name>
    <dbReference type="NCBI Taxonomy" id="2565783"/>
    <lineage>
        <taxon>Bacteria</taxon>
        <taxon>Pseudomonadati</taxon>
        <taxon>Pseudomonadota</taxon>
        <taxon>Alphaproteobacteria</taxon>
        <taxon>Hyphomicrobiales</taxon>
        <taxon>Aurantimonadaceae</taxon>
        <taxon>Aureimonas</taxon>
    </lineage>
</organism>
<dbReference type="InterPro" id="IPR011324">
    <property type="entry name" value="Cytotoxic_necrot_fac-like_cat"/>
</dbReference>
<keyword evidence="12" id="KW-1185">Reference proteome</keyword>
<dbReference type="Gene3D" id="3.60.140.10">
    <property type="entry name" value="CNF1/YfiH-like putative cysteine hydrolases"/>
    <property type="match status" value="1"/>
</dbReference>
<evidence type="ECO:0000256" key="5">
    <source>
        <dbReference type="ARBA" id="ARBA00022801"/>
    </source>
</evidence>
<accession>A0A5B0DZH8</accession>
<comment type="catalytic activity">
    <reaction evidence="8">
        <text>adenosine + phosphate = alpha-D-ribose 1-phosphate + adenine</text>
        <dbReference type="Rhea" id="RHEA:27642"/>
        <dbReference type="ChEBI" id="CHEBI:16335"/>
        <dbReference type="ChEBI" id="CHEBI:16708"/>
        <dbReference type="ChEBI" id="CHEBI:43474"/>
        <dbReference type="ChEBI" id="CHEBI:57720"/>
        <dbReference type="EC" id="2.4.2.1"/>
    </reaction>
    <physiologicalReaction direction="left-to-right" evidence="8">
        <dbReference type="Rhea" id="RHEA:27643"/>
    </physiologicalReaction>
</comment>
<evidence type="ECO:0000256" key="6">
    <source>
        <dbReference type="ARBA" id="ARBA00022833"/>
    </source>
</evidence>
<evidence type="ECO:0000256" key="10">
    <source>
        <dbReference type="RuleBase" id="RU361274"/>
    </source>
</evidence>
<name>A0A5B0DZH8_9HYPH</name>
<dbReference type="CDD" id="cd16833">
    <property type="entry name" value="YfiH"/>
    <property type="match status" value="1"/>
</dbReference>
<keyword evidence="3" id="KW-0808">Transferase</keyword>
<gene>
    <name evidence="11" type="primary">pgeF</name>
    <name evidence="11" type="ORF">FPY71_01195</name>
</gene>
<dbReference type="OrthoDB" id="4279at2"/>
<comment type="catalytic activity">
    <reaction evidence="7">
        <text>adenosine + H2O + H(+) = inosine + NH4(+)</text>
        <dbReference type="Rhea" id="RHEA:24408"/>
        <dbReference type="ChEBI" id="CHEBI:15377"/>
        <dbReference type="ChEBI" id="CHEBI:15378"/>
        <dbReference type="ChEBI" id="CHEBI:16335"/>
        <dbReference type="ChEBI" id="CHEBI:17596"/>
        <dbReference type="ChEBI" id="CHEBI:28938"/>
        <dbReference type="EC" id="3.5.4.4"/>
    </reaction>
    <physiologicalReaction direction="left-to-right" evidence="7">
        <dbReference type="Rhea" id="RHEA:24409"/>
    </physiologicalReaction>
</comment>
<dbReference type="PANTHER" id="PTHR30616:SF2">
    <property type="entry name" value="PURINE NUCLEOSIDE PHOSPHORYLASE LACC1"/>
    <property type="match status" value="1"/>
</dbReference>
<evidence type="ECO:0000313" key="11">
    <source>
        <dbReference type="EMBL" id="KAA0971778.1"/>
    </source>
</evidence>
<evidence type="ECO:0000256" key="9">
    <source>
        <dbReference type="ARBA" id="ARBA00049893"/>
    </source>
</evidence>
<comment type="caution">
    <text evidence="11">The sequence shown here is derived from an EMBL/GenBank/DDBJ whole genome shotgun (WGS) entry which is preliminary data.</text>
</comment>
<dbReference type="Proteomes" id="UP000324738">
    <property type="component" value="Unassembled WGS sequence"/>
</dbReference>
<comment type="similarity">
    <text evidence="2 10">Belongs to the purine nucleoside phosphorylase YfiH/LACC1 family.</text>
</comment>
<keyword evidence="4" id="KW-0479">Metal-binding</keyword>
<evidence type="ECO:0000313" key="12">
    <source>
        <dbReference type="Proteomes" id="UP000324738"/>
    </source>
</evidence>
<sequence>MLNCSTESTPPLRDEDIILSPQLAALDGIRHAFFTRRGGVSEGIYHGLNAGAGSDDNAESVRQNRHLAATYLGVPDADIATPWQFHSADVVIADAPFASPRPRADAVVSNTPGVAIGVVTADCGPILFADRDAGVIGAAHAGWRGAIGGVLQATIATMENLGAARQTTLAILGPTITRRNYEVGAEMRAQLVTKDQKFERFFTPGVSADKFQFDLPAFIVATLENCGVQADFVEQCTYQEPDWFFSYRRTTHRGEADYGRQLSAIVLER</sequence>
<keyword evidence="5" id="KW-0378">Hydrolase</keyword>
<comment type="catalytic activity">
    <reaction evidence="9">
        <text>S-methyl-5'-thioadenosine + phosphate = 5-(methylsulfanyl)-alpha-D-ribose 1-phosphate + adenine</text>
        <dbReference type="Rhea" id="RHEA:11852"/>
        <dbReference type="ChEBI" id="CHEBI:16708"/>
        <dbReference type="ChEBI" id="CHEBI:17509"/>
        <dbReference type="ChEBI" id="CHEBI:43474"/>
        <dbReference type="ChEBI" id="CHEBI:58533"/>
        <dbReference type="EC" id="2.4.2.28"/>
    </reaction>
    <physiologicalReaction direction="left-to-right" evidence="9">
        <dbReference type="Rhea" id="RHEA:11853"/>
    </physiologicalReaction>
</comment>
<keyword evidence="6" id="KW-0862">Zinc</keyword>
<dbReference type="PANTHER" id="PTHR30616">
    <property type="entry name" value="UNCHARACTERIZED PROTEIN YFIH"/>
    <property type="match status" value="1"/>
</dbReference>
<evidence type="ECO:0000256" key="4">
    <source>
        <dbReference type="ARBA" id="ARBA00022723"/>
    </source>
</evidence>
<dbReference type="NCBIfam" id="TIGR00726">
    <property type="entry name" value="peptidoglycan editing factor PgeF"/>
    <property type="match status" value="1"/>
</dbReference>
<dbReference type="GO" id="GO:0016787">
    <property type="term" value="F:hydrolase activity"/>
    <property type="evidence" value="ECO:0007669"/>
    <property type="project" value="UniProtKB-KW"/>
</dbReference>
<evidence type="ECO:0000256" key="7">
    <source>
        <dbReference type="ARBA" id="ARBA00047989"/>
    </source>
</evidence>
<dbReference type="GO" id="GO:0005507">
    <property type="term" value="F:copper ion binding"/>
    <property type="evidence" value="ECO:0007669"/>
    <property type="project" value="TreeGrafter"/>
</dbReference>
<evidence type="ECO:0000256" key="3">
    <source>
        <dbReference type="ARBA" id="ARBA00022679"/>
    </source>
</evidence>
<reference evidence="11 12" key="1">
    <citation type="submission" date="2019-08" db="EMBL/GenBank/DDBJ databases">
        <title>Aureimonas fodiniaquatilis sp. nov., isolated from a coal mine wastewater.</title>
        <authorList>
            <person name="Kim W."/>
        </authorList>
    </citation>
    <scope>NUCLEOTIDE SEQUENCE [LARGE SCALE GENOMIC DNA]</scope>
    <source>
        <strain evidence="11 12">CAU 1482</strain>
    </source>
</reference>
<dbReference type="GO" id="GO:0017061">
    <property type="term" value="F:S-methyl-5-thioadenosine phosphorylase activity"/>
    <property type="evidence" value="ECO:0007669"/>
    <property type="project" value="UniProtKB-EC"/>
</dbReference>
<proteinExistence type="inferred from homology"/>
<dbReference type="AlphaFoldDB" id="A0A5B0DZH8"/>
<protein>
    <recommendedName>
        <fullName evidence="10">Purine nucleoside phosphorylase</fullName>
    </recommendedName>
</protein>
<dbReference type="SUPFAM" id="SSF64438">
    <property type="entry name" value="CNF1/YfiH-like putative cysteine hydrolases"/>
    <property type="match status" value="1"/>
</dbReference>
<evidence type="ECO:0000256" key="8">
    <source>
        <dbReference type="ARBA" id="ARBA00048968"/>
    </source>
</evidence>
<evidence type="ECO:0000256" key="1">
    <source>
        <dbReference type="ARBA" id="ARBA00000553"/>
    </source>
</evidence>
<dbReference type="EMBL" id="VTWH01000001">
    <property type="protein sequence ID" value="KAA0971778.1"/>
    <property type="molecule type" value="Genomic_DNA"/>
</dbReference>
<evidence type="ECO:0000256" key="2">
    <source>
        <dbReference type="ARBA" id="ARBA00007353"/>
    </source>
</evidence>
<comment type="catalytic activity">
    <reaction evidence="1">
        <text>inosine + phosphate = alpha-D-ribose 1-phosphate + hypoxanthine</text>
        <dbReference type="Rhea" id="RHEA:27646"/>
        <dbReference type="ChEBI" id="CHEBI:17368"/>
        <dbReference type="ChEBI" id="CHEBI:17596"/>
        <dbReference type="ChEBI" id="CHEBI:43474"/>
        <dbReference type="ChEBI" id="CHEBI:57720"/>
        <dbReference type="EC" id="2.4.2.1"/>
    </reaction>
    <physiologicalReaction direction="left-to-right" evidence="1">
        <dbReference type="Rhea" id="RHEA:27647"/>
    </physiologicalReaction>
</comment>
<dbReference type="Pfam" id="PF02578">
    <property type="entry name" value="Cu-oxidase_4"/>
    <property type="match status" value="1"/>
</dbReference>
<dbReference type="InterPro" id="IPR038371">
    <property type="entry name" value="Cu_polyphenol_OxRdtase_sf"/>
</dbReference>
<dbReference type="InterPro" id="IPR003730">
    <property type="entry name" value="Cu_polyphenol_OxRdtase"/>
</dbReference>